<dbReference type="InterPro" id="IPR036412">
    <property type="entry name" value="HAD-like_sf"/>
</dbReference>
<proteinExistence type="inferred from homology"/>
<evidence type="ECO:0000313" key="5">
    <source>
        <dbReference type="EMBL" id="CAK9094924.1"/>
    </source>
</evidence>
<evidence type="ECO:0000259" key="4">
    <source>
        <dbReference type="PROSITE" id="PS50969"/>
    </source>
</evidence>
<evidence type="ECO:0000259" key="3">
    <source>
        <dbReference type="PROSITE" id="PS50089"/>
    </source>
</evidence>
<keyword evidence="2" id="KW-0472">Membrane</keyword>
<keyword evidence="2" id="KW-0811">Translocation</keyword>
<keyword evidence="1" id="KW-0862">Zinc</keyword>
<evidence type="ECO:0000256" key="2">
    <source>
        <dbReference type="RuleBase" id="RU365079"/>
    </source>
</evidence>
<protein>
    <recommendedName>
        <fullName evidence="2">Mitochondrial import inner membrane translocase subunit TIM50</fullName>
    </recommendedName>
</protein>
<dbReference type="PROSITE" id="PS50969">
    <property type="entry name" value="FCP1"/>
    <property type="match status" value="1"/>
</dbReference>
<sequence>MAATVPNDELDPDATEQCAMGVTMRTPAWSQLDENLRAALRFLAFECQEPSEEFEGPFLLPPRQEEGHSLTVVLDLDETLSHCRLDLLPDGPKPDFSVQFEESKATGYVYVRPFARLFLQVAARLFEVVVFTASSQGYADQVLDQLDPERRCISTRLYRQHCVERNGAFLKAISVTATKFRSAPLHEESPSHKEIFENQSGSVAAIASTLCILATLFSLILAALVVCVILLDRALSWKHQATYYACRRQVQRVQEALMKGKDNLSLCPCCVECTLNTQAPKKVKFLCGHGYHLDCINSWFQENPQSVGCCPVCEVGKLQQERQKGQSWLSVCHELRSCGSEKGEVCIDAPRDEAQTFILHSLHRRYPAIISEESLERWAGCNAELWLTELACPRYSSIFKKFWGK</sequence>
<dbReference type="PANTHER" id="PTHR12210">
    <property type="entry name" value="DULLARD PROTEIN PHOSPHATASE"/>
    <property type="match status" value="1"/>
</dbReference>
<comment type="subcellular location">
    <subcellularLocation>
        <location evidence="2">Mitochondrion inner membrane</location>
        <topology evidence="2">Single-pass membrane protein</topology>
    </subcellularLocation>
</comment>
<dbReference type="InterPro" id="IPR004274">
    <property type="entry name" value="FCP1_dom"/>
</dbReference>
<keyword evidence="6" id="KW-1185">Reference proteome</keyword>
<reference evidence="5 6" key="1">
    <citation type="submission" date="2024-02" db="EMBL/GenBank/DDBJ databases">
        <authorList>
            <person name="Chen Y."/>
            <person name="Shah S."/>
            <person name="Dougan E. K."/>
            <person name="Thang M."/>
            <person name="Chan C."/>
        </authorList>
    </citation>
    <scope>NUCLEOTIDE SEQUENCE [LARGE SCALE GENOMIC DNA]</scope>
</reference>
<feature type="domain" description="FCP1 homology" evidence="4">
    <location>
        <begin position="65"/>
        <end position="231"/>
    </location>
</feature>
<dbReference type="EMBL" id="CAXAMN010025406">
    <property type="protein sequence ID" value="CAK9094924.1"/>
    <property type="molecule type" value="Genomic_DNA"/>
</dbReference>
<dbReference type="SMART" id="SM00577">
    <property type="entry name" value="CPDc"/>
    <property type="match status" value="1"/>
</dbReference>
<comment type="similarity">
    <text evidence="2">Belongs to the TIM50 family.</text>
</comment>
<comment type="caution">
    <text evidence="5">The sequence shown here is derived from an EMBL/GenBank/DDBJ whole genome shotgun (WGS) entry which is preliminary data.</text>
</comment>
<dbReference type="Pfam" id="PF03031">
    <property type="entry name" value="NIF"/>
    <property type="match status" value="1"/>
</dbReference>
<dbReference type="Gene3D" id="3.40.50.1000">
    <property type="entry name" value="HAD superfamily/HAD-like"/>
    <property type="match status" value="1"/>
</dbReference>
<keyword evidence="1" id="KW-0479">Metal-binding</keyword>
<comment type="subunit">
    <text evidence="2">Component of the TIM23 complex.</text>
</comment>
<evidence type="ECO:0000313" key="6">
    <source>
        <dbReference type="Proteomes" id="UP001642484"/>
    </source>
</evidence>
<organism evidence="5 6">
    <name type="scientific">Durusdinium trenchii</name>
    <dbReference type="NCBI Taxonomy" id="1381693"/>
    <lineage>
        <taxon>Eukaryota</taxon>
        <taxon>Sar</taxon>
        <taxon>Alveolata</taxon>
        <taxon>Dinophyceae</taxon>
        <taxon>Suessiales</taxon>
        <taxon>Symbiodiniaceae</taxon>
        <taxon>Durusdinium</taxon>
    </lineage>
</organism>
<dbReference type="InterPro" id="IPR023214">
    <property type="entry name" value="HAD_sf"/>
</dbReference>
<dbReference type="SUPFAM" id="SSF56784">
    <property type="entry name" value="HAD-like"/>
    <property type="match status" value="1"/>
</dbReference>
<comment type="function">
    <text evidence="2">Essential component of the TIM23 complex, a complex that mediates the translocation of transit peptide-containing proteins across the mitochondrial inner membrane.</text>
</comment>
<keyword evidence="1" id="KW-0863">Zinc-finger</keyword>
<dbReference type="SUPFAM" id="SSF57850">
    <property type="entry name" value="RING/U-box"/>
    <property type="match status" value="1"/>
</dbReference>
<keyword evidence="2" id="KW-0653">Protein transport</keyword>
<evidence type="ECO:0000256" key="1">
    <source>
        <dbReference type="PROSITE-ProRule" id="PRU00175"/>
    </source>
</evidence>
<dbReference type="InterPro" id="IPR001841">
    <property type="entry name" value="Znf_RING"/>
</dbReference>
<name>A0ABP0R421_9DINO</name>
<dbReference type="InterPro" id="IPR013083">
    <property type="entry name" value="Znf_RING/FYVE/PHD"/>
</dbReference>
<dbReference type="PROSITE" id="PS50089">
    <property type="entry name" value="ZF_RING_2"/>
    <property type="match status" value="1"/>
</dbReference>
<keyword evidence="2" id="KW-0812">Transmembrane</keyword>
<dbReference type="CDD" id="cd07521">
    <property type="entry name" value="HAD_FCP1-like"/>
    <property type="match status" value="1"/>
</dbReference>
<dbReference type="Proteomes" id="UP001642484">
    <property type="component" value="Unassembled WGS sequence"/>
</dbReference>
<accession>A0ABP0R421</accession>
<keyword evidence="2" id="KW-0809">Transit peptide</keyword>
<dbReference type="InterPro" id="IPR050365">
    <property type="entry name" value="TIM50"/>
</dbReference>
<dbReference type="Gene3D" id="3.30.40.10">
    <property type="entry name" value="Zinc/RING finger domain, C3HC4 (zinc finger)"/>
    <property type="match status" value="1"/>
</dbReference>
<feature type="domain" description="RING-type" evidence="3">
    <location>
        <begin position="267"/>
        <end position="314"/>
    </location>
</feature>
<feature type="transmembrane region" description="Helical" evidence="2">
    <location>
        <begin position="203"/>
        <end position="231"/>
    </location>
</feature>
<gene>
    <name evidence="5" type="ORF">CCMP2556_LOCUS45248</name>
</gene>
<keyword evidence="2" id="KW-0496">Mitochondrion</keyword>
<keyword evidence="2" id="KW-0813">Transport</keyword>
<keyword evidence="2" id="KW-1133">Transmembrane helix</keyword>